<dbReference type="Gene3D" id="2.40.50.100">
    <property type="match status" value="1"/>
</dbReference>
<dbReference type="SUPFAM" id="SSF111369">
    <property type="entry name" value="HlyD-like secretion proteins"/>
    <property type="match status" value="1"/>
</dbReference>
<keyword evidence="3" id="KW-0732">Signal</keyword>
<dbReference type="PANTHER" id="PTHR30158">
    <property type="entry name" value="ACRA/E-RELATED COMPONENT OF DRUG EFFLUX TRANSPORTER"/>
    <property type="match status" value="1"/>
</dbReference>
<dbReference type="GO" id="GO:0030313">
    <property type="term" value="C:cell envelope"/>
    <property type="evidence" value="ECO:0007669"/>
    <property type="project" value="UniProtKB-SubCell"/>
</dbReference>
<feature type="domain" description="Multidrug resistance protein MdtA-like beta-barrel" evidence="6">
    <location>
        <begin position="210"/>
        <end position="291"/>
    </location>
</feature>
<evidence type="ECO:0000256" key="3">
    <source>
        <dbReference type="SAM" id="SignalP"/>
    </source>
</evidence>
<name>A0A1S1U6N7_9BURK</name>
<dbReference type="Gene3D" id="2.40.30.170">
    <property type="match status" value="1"/>
</dbReference>
<dbReference type="Pfam" id="PF25967">
    <property type="entry name" value="RND-MFP_C"/>
    <property type="match status" value="1"/>
</dbReference>
<dbReference type="Proteomes" id="UP000179840">
    <property type="component" value="Unassembled WGS sequence"/>
</dbReference>
<evidence type="ECO:0000259" key="7">
    <source>
        <dbReference type="Pfam" id="PF25967"/>
    </source>
</evidence>
<dbReference type="GO" id="GO:0005886">
    <property type="term" value="C:plasma membrane"/>
    <property type="evidence" value="ECO:0007669"/>
    <property type="project" value="TreeGrafter"/>
</dbReference>
<feature type="domain" description="Multidrug resistance protein MdtA-like alpha-helical hairpin" evidence="4">
    <location>
        <begin position="103"/>
        <end position="171"/>
    </location>
</feature>
<proteinExistence type="inferred from homology"/>
<feature type="signal peptide" evidence="3">
    <location>
        <begin position="1"/>
        <end position="21"/>
    </location>
</feature>
<dbReference type="NCBIfam" id="TIGR01730">
    <property type="entry name" value="RND_mfp"/>
    <property type="match status" value="1"/>
</dbReference>
<feature type="domain" description="Multidrug resistance protein MdtA-like barrel-sandwich hybrid" evidence="5">
    <location>
        <begin position="62"/>
        <end position="204"/>
    </location>
</feature>
<feature type="domain" description="Multidrug resistance protein MdtA-like C-terminal permuted SH3" evidence="7">
    <location>
        <begin position="297"/>
        <end position="358"/>
    </location>
</feature>
<evidence type="ECO:0000259" key="5">
    <source>
        <dbReference type="Pfam" id="PF25917"/>
    </source>
</evidence>
<dbReference type="EMBL" id="LFKP01000008">
    <property type="protein sequence ID" value="OHV96137.1"/>
    <property type="molecule type" value="Genomic_DNA"/>
</dbReference>
<comment type="subcellular location">
    <subcellularLocation>
        <location evidence="1">Cell envelope</location>
    </subcellularLocation>
</comment>
<gene>
    <name evidence="8" type="ORF">AKG95_15055</name>
</gene>
<dbReference type="Gene3D" id="2.40.420.20">
    <property type="match status" value="1"/>
</dbReference>
<comment type="similarity">
    <text evidence="2">Belongs to the membrane fusion protein (MFP) (TC 8.A.1) family.</text>
</comment>
<dbReference type="InterPro" id="IPR058627">
    <property type="entry name" value="MdtA-like_C"/>
</dbReference>
<evidence type="ECO:0000313" key="9">
    <source>
        <dbReference type="Proteomes" id="UP000179840"/>
    </source>
</evidence>
<dbReference type="AlphaFoldDB" id="A0A1S1U6N7"/>
<dbReference type="InterPro" id="IPR006143">
    <property type="entry name" value="RND_pump_MFP"/>
</dbReference>
<evidence type="ECO:0000313" key="8">
    <source>
        <dbReference type="EMBL" id="OHV96137.1"/>
    </source>
</evidence>
<evidence type="ECO:0000256" key="1">
    <source>
        <dbReference type="ARBA" id="ARBA00004196"/>
    </source>
</evidence>
<accession>A0A1S1U6N7</accession>
<dbReference type="Pfam" id="PF25876">
    <property type="entry name" value="HH_MFP_RND"/>
    <property type="match status" value="1"/>
</dbReference>
<evidence type="ECO:0000259" key="6">
    <source>
        <dbReference type="Pfam" id="PF25944"/>
    </source>
</evidence>
<reference evidence="8 9" key="1">
    <citation type="submission" date="2015-06" db="EMBL/GenBank/DDBJ databases">
        <title>Draft genome sequencing of a biphenyl-degrading bacterium, Janthinobacterium lividum MEG1.</title>
        <authorList>
            <person name="Shimodaira J."/>
            <person name="Hatta T."/>
        </authorList>
    </citation>
    <scope>NUCLEOTIDE SEQUENCE [LARGE SCALE GENOMIC DNA]</scope>
    <source>
        <strain evidence="8 9">MEG1</strain>
    </source>
</reference>
<dbReference type="InterPro" id="IPR058624">
    <property type="entry name" value="MdtA-like_HH"/>
</dbReference>
<sequence>MPVKYLTRKNMLIAAALLSLAACSRPAPQEAATPPASVTVLKLQAAPVVLSDELPGRVAAFRTADIRPQVGGIVLRRQFEQGADVQAGQKLFQLNPAPFQADVDSAAAALQHAVATANRASSQADRLKPLVEADAISRQAYDDAVAQREQAVATVAQARASLARRRLDLAFASIDAPIAGRIGSELVTEGALVGLADATPMARIQQIDKVYVDVRQPAAALAALQASGNGGADKLPVTILGADGQPHPVTGRILFSGISVDAGTGDAVIRVLVDNPQRQLLPGMFVRARIARAVQANGVLVPQQAVLRSSDGQAQAWVLDGKHKASLTPITVGDVVEHQYVVNGGLKAGDTVVIEGQERLQPGATAAPQPWKRAAAVAAAPSVSAVR</sequence>
<feature type="chain" id="PRO_5010160443" evidence="3">
    <location>
        <begin position="22"/>
        <end position="387"/>
    </location>
</feature>
<dbReference type="GO" id="GO:0022857">
    <property type="term" value="F:transmembrane transporter activity"/>
    <property type="evidence" value="ECO:0007669"/>
    <property type="project" value="InterPro"/>
</dbReference>
<dbReference type="InterPro" id="IPR058626">
    <property type="entry name" value="MdtA-like_b-barrel"/>
</dbReference>
<evidence type="ECO:0000259" key="4">
    <source>
        <dbReference type="Pfam" id="PF25876"/>
    </source>
</evidence>
<dbReference type="Gene3D" id="1.10.287.470">
    <property type="entry name" value="Helix hairpin bin"/>
    <property type="match status" value="1"/>
</dbReference>
<dbReference type="Pfam" id="PF25944">
    <property type="entry name" value="Beta-barrel_RND"/>
    <property type="match status" value="1"/>
</dbReference>
<protein>
    <submittedName>
        <fullName evidence="8">RND transporter</fullName>
    </submittedName>
</protein>
<comment type="caution">
    <text evidence="8">The sequence shown here is derived from an EMBL/GenBank/DDBJ whole genome shotgun (WGS) entry which is preliminary data.</text>
</comment>
<evidence type="ECO:0000256" key="2">
    <source>
        <dbReference type="ARBA" id="ARBA00009477"/>
    </source>
</evidence>
<dbReference type="InterPro" id="IPR058625">
    <property type="entry name" value="MdtA-like_BSH"/>
</dbReference>
<dbReference type="FunFam" id="2.40.420.20:FF:000001">
    <property type="entry name" value="Efflux RND transporter periplasmic adaptor subunit"/>
    <property type="match status" value="1"/>
</dbReference>
<dbReference type="GO" id="GO:0046677">
    <property type="term" value="P:response to antibiotic"/>
    <property type="evidence" value="ECO:0007669"/>
    <property type="project" value="TreeGrafter"/>
</dbReference>
<organism evidence="8 9">
    <name type="scientific">Janthinobacterium lividum</name>
    <dbReference type="NCBI Taxonomy" id="29581"/>
    <lineage>
        <taxon>Bacteria</taxon>
        <taxon>Pseudomonadati</taxon>
        <taxon>Pseudomonadota</taxon>
        <taxon>Betaproteobacteria</taxon>
        <taxon>Burkholderiales</taxon>
        <taxon>Oxalobacteraceae</taxon>
        <taxon>Janthinobacterium</taxon>
    </lineage>
</organism>
<dbReference type="PROSITE" id="PS51257">
    <property type="entry name" value="PROKAR_LIPOPROTEIN"/>
    <property type="match status" value="1"/>
</dbReference>
<dbReference type="Pfam" id="PF25917">
    <property type="entry name" value="BSH_RND"/>
    <property type="match status" value="1"/>
</dbReference>